<dbReference type="Proteomes" id="UP000066480">
    <property type="component" value="Chromosome"/>
</dbReference>
<dbReference type="PROSITE" id="PS51318">
    <property type="entry name" value="TAT"/>
    <property type="match status" value="1"/>
</dbReference>
<organism evidence="1 2">
    <name type="scientific">Luteipulveratus mongoliensis</name>
    <dbReference type="NCBI Taxonomy" id="571913"/>
    <lineage>
        <taxon>Bacteria</taxon>
        <taxon>Bacillati</taxon>
        <taxon>Actinomycetota</taxon>
        <taxon>Actinomycetes</taxon>
        <taxon>Micrococcales</taxon>
        <taxon>Dermacoccaceae</taxon>
        <taxon>Luteipulveratus</taxon>
    </lineage>
</organism>
<dbReference type="STRING" id="571913.VV02_22070"/>
<dbReference type="InterPro" id="IPR008557">
    <property type="entry name" value="PhoX"/>
</dbReference>
<reference evidence="1 2" key="1">
    <citation type="submission" date="2015-03" db="EMBL/GenBank/DDBJ databases">
        <title>Luteipulveratus halotolerans sp. nov., a novel actinobacterium (Dermacoccaceae) from Sarawak, Malaysia.</title>
        <authorList>
            <person name="Juboi H."/>
            <person name="Basik A."/>
            <person name="Shamsul S.S."/>
            <person name="Arnold P."/>
            <person name="Schmitt E.K."/>
            <person name="Sanglier J.-J."/>
            <person name="Yeo T."/>
        </authorList>
    </citation>
    <scope>NUCLEOTIDE SEQUENCE [LARGE SCALE GENOMIC DNA]</scope>
    <source>
        <strain evidence="1 2">MN07-A0370</strain>
    </source>
</reference>
<dbReference type="PANTHER" id="PTHR35399:SF2">
    <property type="entry name" value="DUF839 DOMAIN-CONTAINING PROTEIN"/>
    <property type="match status" value="1"/>
</dbReference>
<dbReference type="PATRIC" id="fig|571913.6.peg.4469"/>
<evidence type="ECO:0000313" key="2">
    <source>
        <dbReference type="Proteomes" id="UP000066480"/>
    </source>
</evidence>
<evidence type="ECO:0000313" key="1">
    <source>
        <dbReference type="EMBL" id="AKU19194.1"/>
    </source>
</evidence>
<dbReference type="PANTHER" id="PTHR35399">
    <property type="entry name" value="SLR8030 PROTEIN"/>
    <property type="match status" value="1"/>
</dbReference>
<protein>
    <submittedName>
        <fullName evidence="1">Phosphatase</fullName>
    </submittedName>
</protein>
<accession>A0A0K1JR46</accession>
<dbReference type="SUPFAM" id="SSF63829">
    <property type="entry name" value="Calcium-dependent phosphotriesterase"/>
    <property type="match status" value="1"/>
</dbReference>
<name>A0A0K1JR46_9MICO</name>
<keyword evidence="2" id="KW-1185">Reference proteome</keyword>
<gene>
    <name evidence="1" type="ORF">VV02_22070</name>
</gene>
<dbReference type="Pfam" id="PF05787">
    <property type="entry name" value="PhoX"/>
    <property type="match status" value="1"/>
</dbReference>
<dbReference type="EMBL" id="CP011112">
    <property type="protein sequence ID" value="AKU19194.1"/>
    <property type="molecule type" value="Genomic_DNA"/>
</dbReference>
<dbReference type="AlphaFoldDB" id="A0A0K1JR46"/>
<sequence length="655" mass="70529">MLPLATVTHPGGRSPMTCHYRCDDACSKPVPNTSGSAYFGDIFTAGISRRTALKATGVTAAAAGLYAVAGTQPAAAATAGRGGRSSYVYDFEGTAPQPFETDKVITPKGFTWKPLVKWGDPIVKGAPKFDFDKQTAAAQAKQFGYNCDYVGLVRARGCHDKGLLVVNNEYTNDELMFRGYTGAAALTPEQIKITMAAHGMSVVEVSKKGREWKARLGARQNRRITTTTPFAFDGPAAGSELLQTKADPTGRRVLGTFGNCSGGVTPWGTVLSGEENFNGYFKVDAAPAGQEDAFKRYGLTGSKGRSWEKVDPRFDAAQDPNESNRFGYVIEVDPSDPRSTPRKHTAMGRLKHEGANVTIAPDGRAVAVMGDDEKFDYMYKFVSSGKYVEGNKRHNMSLLTEGDLYVAKFTGDGAQDGVSDGTGEWLPLVLDGKSKVPGFTVAQVLVHTRLAADKVGPTKMDRPEDVDINPVNKRVYAALTNNDKRVPSQIDEANPRATNKHGQVIEITAPKNDHTKTTFTWKLVLICGDPNDPATYFNGYDRTQVSPISCPDNVAFDSKGNLWISTDGNALGNADAFFMMPLSGPYQGHLQQFQTMPHGAESAGPLIVDDTTVLCSVQHPGEVEGASPDAPVSQFPYDGTGQPRPSVIQVFATKH</sequence>
<dbReference type="KEGG" id="lmoi:VV02_22070"/>
<proteinExistence type="predicted"/>
<dbReference type="InterPro" id="IPR006311">
    <property type="entry name" value="TAT_signal"/>
</dbReference>